<evidence type="ECO:0000313" key="1">
    <source>
        <dbReference type="EMBL" id="OCT88301.1"/>
    </source>
</evidence>
<evidence type="ECO:0000313" key="2">
    <source>
        <dbReference type="Proteomes" id="UP000694892"/>
    </source>
</evidence>
<sequence length="77" mass="8759">MVHFVMCFICICNLPQETNLGGMVGSMFIRERFWGKHIVWAGSQATGMQQCWVQTDVAGRGFMQLSASRELKVGLFW</sequence>
<organism evidence="1 2">
    <name type="scientific">Xenopus laevis</name>
    <name type="common">African clawed frog</name>
    <dbReference type="NCBI Taxonomy" id="8355"/>
    <lineage>
        <taxon>Eukaryota</taxon>
        <taxon>Metazoa</taxon>
        <taxon>Chordata</taxon>
        <taxon>Craniata</taxon>
        <taxon>Vertebrata</taxon>
        <taxon>Euteleostomi</taxon>
        <taxon>Amphibia</taxon>
        <taxon>Batrachia</taxon>
        <taxon>Anura</taxon>
        <taxon>Pipoidea</taxon>
        <taxon>Pipidae</taxon>
        <taxon>Xenopodinae</taxon>
        <taxon>Xenopus</taxon>
        <taxon>Xenopus</taxon>
    </lineage>
</organism>
<reference evidence="2" key="1">
    <citation type="journal article" date="2016" name="Nature">
        <title>Genome evolution in the allotetraploid frog Xenopus laevis.</title>
        <authorList>
            <person name="Session A.M."/>
            <person name="Uno Y."/>
            <person name="Kwon T."/>
            <person name="Chapman J.A."/>
            <person name="Toyoda A."/>
            <person name="Takahashi S."/>
            <person name="Fukui A."/>
            <person name="Hikosaka A."/>
            <person name="Suzuki A."/>
            <person name="Kondo M."/>
            <person name="van Heeringen S.J."/>
            <person name="Quigley I."/>
            <person name="Heinz S."/>
            <person name="Ogino H."/>
            <person name="Ochi H."/>
            <person name="Hellsten U."/>
            <person name="Lyons J.B."/>
            <person name="Simakov O."/>
            <person name="Putnam N."/>
            <person name="Stites J."/>
            <person name="Kuroki Y."/>
            <person name="Tanaka T."/>
            <person name="Michiue T."/>
            <person name="Watanabe M."/>
            <person name="Bogdanovic O."/>
            <person name="Lister R."/>
            <person name="Georgiou G."/>
            <person name="Paranjpe S.S."/>
            <person name="van Kruijsbergen I."/>
            <person name="Shu S."/>
            <person name="Carlson J."/>
            <person name="Kinoshita T."/>
            <person name="Ohta Y."/>
            <person name="Mawaribuchi S."/>
            <person name="Jenkins J."/>
            <person name="Grimwood J."/>
            <person name="Schmutz J."/>
            <person name="Mitros T."/>
            <person name="Mozaffari S.V."/>
            <person name="Suzuki Y."/>
            <person name="Haramoto Y."/>
            <person name="Yamamoto T.S."/>
            <person name="Takagi C."/>
            <person name="Heald R."/>
            <person name="Miller K."/>
            <person name="Haudenschild C."/>
            <person name="Kitzman J."/>
            <person name="Nakayama T."/>
            <person name="Izutsu Y."/>
            <person name="Robert J."/>
            <person name="Fortriede J."/>
            <person name="Burns K."/>
            <person name="Lotay V."/>
            <person name="Karimi K."/>
            <person name="Yasuoka Y."/>
            <person name="Dichmann D.S."/>
            <person name="Flajnik M.F."/>
            <person name="Houston D.W."/>
            <person name="Shendure J."/>
            <person name="DuPasquier L."/>
            <person name="Vize P.D."/>
            <person name="Zorn A.M."/>
            <person name="Ito M."/>
            <person name="Marcotte E.M."/>
            <person name="Wallingford J.B."/>
            <person name="Ito Y."/>
            <person name="Asashima M."/>
            <person name="Ueno N."/>
            <person name="Matsuda Y."/>
            <person name="Veenstra G.J."/>
            <person name="Fujiyama A."/>
            <person name="Harland R.M."/>
            <person name="Taira M."/>
            <person name="Rokhsar D.S."/>
        </authorList>
    </citation>
    <scope>NUCLEOTIDE SEQUENCE [LARGE SCALE GENOMIC DNA]</scope>
    <source>
        <strain evidence="2">J</strain>
    </source>
</reference>
<dbReference type="AlphaFoldDB" id="A0A974DC73"/>
<accession>A0A974DC73</accession>
<protein>
    <submittedName>
        <fullName evidence="1">Uncharacterized protein</fullName>
    </submittedName>
</protein>
<proteinExistence type="predicted"/>
<dbReference type="Proteomes" id="UP000694892">
    <property type="component" value="Chromosome 3L"/>
</dbReference>
<dbReference type="EMBL" id="CM004470">
    <property type="protein sequence ID" value="OCT88301.1"/>
    <property type="molecule type" value="Genomic_DNA"/>
</dbReference>
<name>A0A974DC73_XENLA</name>
<gene>
    <name evidence="1" type="ORF">XELAEV_18016935mg</name>
</gene>